<dbReference type="EMBL" id="KE356561">
    <property type="protein sequence ID" value="ERG93781.1"/>
    <property type="molecule type" value="Genomic_DNA"/>
</dbReference>
<dbReference type="HOGENOM" id="CLU_2270995_0_0_2"/>
<evidence type="ECO:0000313" key="4">
    <source>
        <dbReference type="Proteomes" id="UP000030710"/>
    </source>
</evidence>
<accession>U1PNF8</accession>
<dbReference type="STRING" id="1238425.J07HQW2_00215"/>
<feature type="region of interest" description="Disordered" evidence="1">
    <location>
        <begin position="40"/>
        <end position="61"/>
    </location>
</feature>
<proteinExistence type="predicted"/>
<keyword evidence="2" id="KW-0472">Membrane</keyword>
<dbReference type="AlphaFoldDB" id="U1PNF8"/>
<evidence type="ECO:0000313" key="3">
    <source>
        <dbReference type="EMBL" id="ERG93781.1"/>
    </source>
</evidence>
<sequence length="102" mass="11241">MSEDTITESDSVQQRGADEVFCTECGSVIKKQAEICPECGVSQTPEHSDRSDNDTSELSERRQYELEKVAAKSKLTVMIVGILISPAGYWMVGKKHCLSLIS</sequence>
<organism evidence="3 4">
    <name type="scientific">Haloquadratum walsbyi J07HQW2</name>
    <dbReference type="NCBI Taxonomy" id="1238425"/>
    <lineage>
        <taxon>Archaea</taxon>
        <taxon>Methanobacteriati</taxon>
        <taxon>Methanobacteriota</taxon>
        <taxon>Stenosarchaea group</taxon>
        <taxon>Halobacteria</taxon>
        <taxon>Halobacteriales</taxon>
        <taxon>Haloferacaceae</taxon>
        <taxon>Haloquadratum</taxon>
    </lineage>
</organism>
<dbReference type="eggNOG" id="arCOG01917">
    <property type="taxonomic scope" value="Archaea"/>
</dbReference>
<evidence type="ECO:0000256" key="1">
    <source>
        <dbReference type="SAM" id="MobiDB-lite"/>
    </source>
</evidence>
<feature type="transmembrane region" description="Helical" evidence="2">
    <location>
        <begin position="75"/>
        <end position="92"/>
    </location>
</feature>
<keyword evidence="2" id="KW-1133">Transmembrane helix</keyword>
<reference evidence="3 4" key="1">
    <citation type="journal article" date="2013" name="PLoS ONE">
        <title>Assembly-driven community genomics of a hypersaline microbial ecosystem.</title>
        <authorList>
            <person name="Podell S."/>
            <person name="Ugalde J.A."/>
            <person name="Narasingarao P."/>
            <person name="Banfield J.F."/>
            <person name="Heidelberg K.B."/>
            <person name="Allen E.E."/>
        </authorList>
    </citation>
    <scope>NUCLEOTIDE SEQUENCE [LARGE SCALE GENOMIC DNA]</scope>
    <source>
        <strain evidence="4">J07HQW2</strain>
    </source>
</reference>
<dbReference type="Proteomes" id="UP000030710">
    <property type="component" value="Unassembled WGS sequence"/>
</dbReference>
<feature type="compositionally biased region" description="Basic and acidic residues" evidence="1">
    <location>
        <begin position="46"/>
        <end position="61"/>
    </location>
</feature>
<evidence type="ECO:0008006" key="5">
    <source>
        <dbReference type="Google" id="ProtNLM"/>
    </source>
</evidence>
<name>U1PNF8_9EURY</name>
<protein>
    <recommendedName>
        <fullName evidence="5">Zinc-ribbon domain-containing protein</fullName>
    </recommendedName>
</protein>
<dbReference type="RefSeq" id="WP_021053275.1">
    <property type="nucleotide sequence ID" value="NZ_KE356561.1"/>
</dbReference>
<evidence type="ECO:0000256" key="2">
    <source>
        <dbReference type="SAM" id="Phobius"/>
    </source>
</evidence>
<keyword evidence="2" id="KW-0812">Transmembrane</keyword>
<gene>
    <name evidence="3" type="ORF">J07HQW2_00215</name>
</gene>